<evidence type="ECO:0000256" key="5">
    <source>
        <dbReference type="ARBA" id="ARBA00022692"/>
    </source>
</evidence>
<name>A0A0F3KX30_9GAMM</name>
<dbReference type="OrthoDB" id="9812221at2"/>
<keyword evidence="7 8" id="KW-0472">Membrane</keyword>
<evidence type="ECO:0000256" key="2">
    <source>
        <dbReference type="ARBA" id="ARBA00008537"/>
    </source>
</evidence>
<feature type="transmembrane region" description="Helical" evidence="8">
    <location>
        <begin position="371"/>
        <end position="388"/>
    </location>
</feature>
<dbReference type="Gene3D" id="1.20.1720.10">
    <property type="entry name" value="Multidrug resistance protein D"/>
    <property type="match status" value="1"/>
</dbReference>
<organism evidence="10 11">
    <name type="scientific">Luteibacter yeojuensis</name>
    <dbReference type="NCBI Taxonomy" id="345309"/>
    <lineage>
        <taxon>Bacteria</taxon>
        <taxon>Pseudomonadati</taxon>
        <taxon>Pseudomonadota</taxon>
        <taxon>Gammaproteobacteria</taxon>
        <taxon>Lysobacterales</taxon>
        <taxon>Rhodanobacteraceae</taxon>
        <taxon>Luteibacter</taxon>
    </lineage>
</organism>
<evidence type="ECO:0000256" key="3">
    <source>
        <dbReference type="ARBA" id="ARBA00022448"/>
    </source>
</evidence>
<evidence type="ECO:0000313" key="10">
    <source>
        <dbReference type="EMBL" id="KJV35778.1"/>
    </source>
</evidence>
<evidence type="ECO:0000256" key="4">
    <source>
        <dbReference type="ARBA" id="ARBA00022475"/>
    </source>
</evidence>
<dbReference type="PANTHER" id="PTHR42718:SF9">
    <property type="entry name" value="MAJOR FACILITATOR SUPERFAMILY MULTIDRUG TRANSPORTER MFSC"/>
    <property type="match status" value="1"/>
</dbReference>
<dbReference type="CDD" id="cd17503">
    <property type="entry name" value="MFS_LmrB_MDR_like"/>
    <property type="match status" value="1"/>
</dbReference>
<dbReference type="Pfam" id="PF07690">
    <property type="entry name" value="MFS_1"/>
    <property type="match status" value="1"/>
</dbReference>
<evidence type="ECO:0000256" key="7">
    <source>
        <dbReference type="ARBA" id="ARBA00023136"/>
    </source>
</evidence>
<dbReference type="GO" id="GO:0022857">
    <property type="term" value="F:transmembrane transporter activity"/>
    <property type="evidence" value="ECO:0007669"/>
    <property type="project" value="InterPro"/>
</dbReference>
<dbReference type="EMBL" id="JZRB01000014">
    <property type="protein sequence ID" value="KJV35778.1"/>
    <property type="molecule type" value="Genomic_DNA"/>
</dbReference>
<dbReference type="InterPro" id="IPR004638">
    <property type="entry name" value="EmrB-like"/>
</dbReference>
<feature type="transmembrane region" description="Helical" evidence="8">
    <location>
        <begin position="208"/>
        <end position="227"/>
    </location>
</feature>
<feature type="transmembrane region" description="Helical" evidence="8">
    <location>
        <begin position="486"/>
        <end position="504"/>
    </location>
</feature>
<evidence type="ECO:0000256" key="6">
    <source>
        <dbReference type="ARBA" id="ARBA00022989"/>
    </source>
</evidence>
<feature type="transmembrane region" description="Helical" evidence="8">
    <location>
        <begin position="342"/>
        <end position="359"/>
    </location>
</feature>
<dbReference type="InterPro" id="IPR020846">
    <property type="entry name" value="MFS_dom"/>
</dbReference>
<keyword evidence="11" id="KW-1185">Reference proteome</keyword>
<keyword evidence="6 8" id="KW-1133">Transmembrane helix</keyword>
<gene>
    <name evidence="10" type="primary">emrB</name>
    <name evidence="10" type="ORF">VI08_07255</name>
</gene>
<feature type="transmembrane region" description="Helical" evidence="8">
    <location>
        <begin position="86"/>
        <end position="107"/>
    </location>
</feature>
<feature type="domain" description="Major facilitator superfamily (MFS) profile" evidence="9">
    <location>
        <begin position="22"/>
        <end position="509"/>
    </location>
</feature>
<dbReference type="SUPFAM" id="SSF103473">
    <property type="entry name" value="MFS general substrate transporter"/>
    <property type="match status" value="1"/>
</dbReference>
<dbReference type="PROSITE" id="PS50850">
    <property type="entry name" value="MFS"/>
    <property type="match status" value="1"/>
</dbReference>
<comment type="similarity">
    <text evidence="2">Belongs to the major facilitator superfamily. EmrB family.</text>
</comment>
<dbReference type="Proteomes" id="UP000033651">
    <property type="component" value="Unassembled WGS sequence"/>
</dbReference>
<comment type="subcellular location">
    <subcellularLocation>
        <location evidence="1">Cell membrane</location>
        <topology evidence="1">Multi-pass membrane protein</topology>
    </subcellularLocation>
</comment>
<dbReference type="Gene3D" id="1.20.1250.20">
    <property type="entry name" value="MFS general substrate transporter like domains"/>
    <property type="match status" value="1"/>
</dbReference>
<keyword evidence="5 8" id="KW-0812">Transmembrane</keyword>
<evidence type="ECO:0000256" key="8">
    <source>
        <dbReference type="SAM" id="Phobius"/>
    </source>
</evidence>
<dbReference type="PANTHER" id="PTHR42718">
    <property type="entry name" value="MAJOR FACILITATOR SUPERFAMILY MULTIDRUG TRANSPORTER MFSC"/>
    <property type="match status" value="1"/>
</dbReference>
<dbReference type="RefSeq" id="WP_045828875.1">
    <property type="nucleotide sequence ID" value="NZ_JZRB01000014.1"/>
</dbReference>
<feature type="transmembrane region" description="Helical" evidence="8">
    <location>
        <begin position="113"/>
        <end position="135"/>
    </location>
</feature>
<dbReference type="InterPro" id="IPR036259">
    <property type="entry name" value="MFS_trans_sf"/>
</dbReference>
<accession>A0A0F3KX30</accession>
<dbReference type="AlphaFoldDB" id="A0A0F3KX30"/>
<protein>
    <submittedName>
        <fullName evidence="10">Multidrug resistance protein B</fullName>
    </submittedName>
</protein>
<feature type="transmembrane region" description="Helical" evidence="8">
    <location>
        <begin position="20"/>
        <end position="40"/>
    </location>
</feature>
<keyword evidence="4" id="KW-1003">Cell membrane</keyword>
<feature type="transmembrane region" description="Helical" evidence="8">
    <location>
        <begin position="239"/>
        <end position="258"/>
    </location>
</feature>
<dbReference type="GO" id="GO:0005886">
    <property type="term" value="C:plasma membrane"/>
    <property type="evidence" value="ECO:0007669"/>
    <property type="project" value="UniProtKB-SubCell"/>
</dbReference>
<sequence length="516" mass="55523">MPGEKNGNGTRPPLHGGQLALLTAGVALATFMEVLDISIVNVSVRTIAGNLGVSSNEGTMAISAYSMASAVMQPLTGWVAKRFGEVRTFTISVFLFVIFSALCGLAQSMPMLIVFRLLQGAVSGPMVPLSQTLLLNNYPPARRPIALALWAMTVVVAPVFGPILGGWITDNYHWSWIFFINIPVGIFAVIITITLLKDRESKVVKAPVDAIGLFLLAVGVGCLQFMLDNGNDDDWFTSNTITVLAIVSLVCLTFLVAWELMHKNPVVELRLLGKRNFFVGVLCLSLGMFAFFGGTVVMPMWVQEVLGYTATWAGFVVAPIGILAIFMSPLVGAFQSKFDLRVLNTIGFAIFAAASFWMANLTTTLPYHELALPRMMMGAGVALFFVPVNQIILAGIPDDQVASASGLSNFFRTLAGSIATAVSTTLYSHRTTYHHAILSEHVVAGDRTTQEYLNQLQAFGAQGPTANAALNRIVDMQAATLAANDVFWLFGLLFGMAMIAIWFAKPPFASGGTPAH</sequence>
<evidence type="ECO:0000256" key="1">
    <source>
        <dbReference type="ARBA" id="ARBA00004651"/>
    </source>
</evidence>
<keyword evidence="3" id="KW-0813">Transport</keyword>
<feature type="transmembrane region" description="Helical" evidence="8">
    <location>
        <begin position="147"/>
        <end position="168"/>
    </location>
</feature>
<dbReference type="PATRIC" id="fig|345309.4.peg.655"/>
<dbReference type="InterPro" id="IPR011701">
    <property type="entry name" value="MFS"/>
</dbReference>
<evidence type="ECO:0000313" key="11">
    <source>
        <dbReference type="Proteomes" id="UP000033651"/>
    </source>
</evidence>
<evidence type="ECO:0000259" key="9">
    <source>
        <dbReference type="PROSITE" id="PS50850"/>
    </source>
</evidence>
<comment type="caution">
    <text evidence="10">The sequence shown here is derived from an EMBL/GenBank/DDBJ whole genome shotgun (WGS) entry which is preliminary data.</text>
</comment>
<feature type="transmembrane region" description="Helical" evidence="8">
    <location>
        <begin position="278"/>
        <end position="302"/>
    </location>
</feature>
<reference evidence="10 11" key="1">
    <citation type="submission" date="2015-03" db="EMBL/GenBank/DDBJ databases">
        <title>Draft genome sequence of Luteibacter yeojuensis strain SU11.</title>
        <authorList>
            <person name="Sulaiman J."/>
            <person name="Priya K."/>
            <person name="Chan K.-G."/>
        </authorList>
    </citation>
    <scope>NUCLEOTIDE SEQUENCE [LARGE SCALE GENOMIC DNA]</scope>
    <source>
        <strain evidence="10 11">SU11</strain>
    </source>
</reference>
<feature type="transmembrane region" description="Helical" evidence="8">
    <location>
        <begin position="174"/>
        <end position="196"/>
    </location>
</feature>
<proteinExistence type="inferred from homology"/>
<feature type="transmembrane region" description="Helical" evidence="8">
    <location>
        <begin position="308"/>
        <end position="330"/>
    </location>
</feature>
<dbReference type="NCBIfam" id="TIGR00711">
    <property type="entry name" value="efflux_EmrB"/>
    <property type="match status" value="1"/>
</dbReference>